<dbReference type="AlphaFoldDB" id="A0A6A3CWY2"/>
<dbReference type="PANTHER" id="PTHR33116:SF75">
    <property type="entry name" value="RIBONUCLEASE H PROTEIN"/>
    <property type="match status" value="1"/>
</dbReference>
<dbReference type="SUPFAM" id="SSF56672">
    <property type="entry name" value="DNA/RNA polymerases"/>
    <property type="match status" value="1"/>
</dbReference>
<dbReference type="Pfam" id="PF00078">
    <property type="entry name" value="RVT_1"/>
    <property type="match status" value="1"/>
</dbReference>
<name>A0A6A3CWY2_HIBSY</name>
<reference evidence="4" key="1">
    <citation type="submission" date="2019-09" db="EMBL/GenBank/DDBJ databases">
        <title>Draft genome information of white flower Hibiscus syriacus.</title>
        <authorList>
            <person name="Kim Y.-M."/>
        </authorList>
    </citation>
    <scope>NUCLEOTIDE SEQUENCE [LARGE SCALE GENOMIC DNA]</scope>
    <source>
        <strain evidence="4">YM2019G1</strain>
    </source>
</reference>
<dbReference type="PANTHER" id="PTHR33116">
    <property type="entry name" value="REVERSE TRANSCRIPTASE ZINC-BINDING DOMAIN-CONTAINING PROTEIN-RELATED-RELATED"/>
    <property type="match status" value="1"/>
</dbReference>
<dbReference type="InterPro" id="IPR011009">
    <property type="entry name" value="Kinase-like_dom_sf"/>
</dbReference>
<keyword evidence="1" id="KW-1133">Transmembrane helix</keyword>
<feature type="domain" description="Reverse transcriptase zinc-binding" evidence="3">
    <location>
        <begin position="526"/>
        <end position="609"/>
    </location>
</feature>
<keyword evidence="1" id="KW-0812">Transmembrane</keyword>
<keyword evidence="5" id="KW-1185">Reference proteome</keyword>
<dbReference type="InterPro" id="IPR000477">
    <property type="entry name" value="RT_dom"/>
</dbReference>
<dbReference type="InterPro" id="IPR043502">
    <property type="entry name" value="DNA/RNA_pol_sf"/>
</dbReference>
<feature type="domain" description="Reverse transcriptase" evidence="2">
    <location>
        <begin position="269"/>
        <end position="396"/>
    </location>
</feature>
<dbReference type="Proteomes" id="UP000436088">
    <property type="component" value="Unassembled WGS sequence"/>
</dbReference>
<protein>
    <submittedName>
        <fullName evidence="4">Plastid-lipid-associated protein 14</fullName>
    </submittedName>
</protein>
<dbReference type="InterPro" id="IPR026960">
    <property type="entry name" value="RVT-Znf"/>
</dbReference>
<evidence type="ECO:0000256" key="1">
    <source>
        <dbReference type="SAM" id="Phobius"/>
    </source>
</evidence>
<organism evidence="4 5">
    <name type="scientific">Hibiscus syriacus</name>
    <name type="common">Rose of Sharon</name>
    <dbReference type="NCBI Taxonomy" id="106335"/>
    <lineage>
        <taxon>Eukaryota</taxon>
        <taxon>Viridiplantae</taxon>
        <taxon>Streptophyta</taxon>
        <taxon>Embryophyta</taxon>
        <taxon>Tracheophyta</taxon>
        <taxon>Spermatophyta</taxon>
        <taxon>Magnoliopsida</taxon>
        <taxon>eudicotyledons</taxon>
        <taxon>Gunneridae</taxon>
        <taxon>Pentapetalae</taxon>
        <taxon>rosids</taxon>
        <taxon>malvids</taxon>
        <taxon>Malvales</taxon>
        <taxon>Malvaceae</taxon>
        <taxon>Malvoideae</taxon>
        <taxon>Hibiscus</taxon>
    </lineage>
</organism>
<feature type="transmembrane region" description="Helical" evidence="1">
    <location>
        <begin position="6"/>
        <end position="26"/>
    </location>
</feature>
<dbReference type="Gene3D" id="1.10.510.10">
    <property type="entry name" value="Transferase(Phosphotransferase) domain 1"/>
    <property type="match status" value="1"/>
</dbReference>
<evidence type="ECO:0000259" key="2">
    <source>
        <dbReference type="Pfam" id="PF00078"/>
    </source>
</evidence>
<evidence type="ECO:0000313" key="4">
    <source>
        <dbReference type="EMBL" id="KAE8733873.1"/>
    </source>
</evidence>
<evidence type="ECO:0000313" key="5">
    <source>
        <dbReference type="Proteomes" id="UP000436088"/>
    </source>
</evidence>
<proteinExistence type="predicted"/>
<keyword evidence="1" id="KW-0472">Membrane</keyword>
<comment type="caution">
    <text evidence="4">The sequence shown here is derived from an EMBL/GenBank/DDBJ whole genome shotgun (WGS) entry which is preliminary data.</text>
</comment>
<dbReference type="Pfam" id="PF13966">
    <property type="entry name" value="zf-RVT"/>
    <property type="match status" value="1"/>
</dbReference>
<gene>
    <name evidence="4" type="ORF">F3Y22_tig00000916pilonHSYRG00134</name>
</gene>
<sequence>MFSTILFHVYCIIYPCFLLDSVVLPLRLYHGSFSLRHWLQQPNWLPTLEATLAFDEESVRRVNYLHCHGIAHTEIRLENVHISPVDRHIKVGILGNAADFYENGPSGSALDSKVDRRQMMIAFDMRCVGFMMAKMVLSELMDPSIFTKFKHFLMTGKDPSCLREFLLPILTQDSATGNVGLQILDRNWVAGWNLLSLLLTVKGSKRISCFLRHPFLCGPRWHVVPSMDIVRWDLGSTAVRITEEYIYRKAQRGRLAHFIELMEMLNPHSRPKKWGSWMNMCVSTATISVLVNGSPSDEFRIARGLRQGCSLSLLLFNLVGELLSLMLTKAVRLGLFRGFQIGSQGNSFELSHLQFADDLLIFCNASVGELKNMRRVFMIFELMSGLQINLTKSILFGINVNDDVISEWAAAIGFLWGESGTKNRIHWVSWETACKPMALGGLGLDGVSLKIWFPRLFTLSKNKEGKIDEFRTVNSSGCFWDIAMRRHLADWEMLQWNELMALFYNFNPTPLIDDSLVWTGEGDGCFSVKSCLKFFLSRVVDCFQWESNVWDGVAPPRIEYFVWQVVHKKIAVKVELIKCGVQGIEDMLCMFCGLAQETVSHLFFSCNMSWGYGLAFYIGGRYIVTAWFSSKFPNLMVSFDSLVGDLALAYSAMCSVKKTLKPVTWSPPPSGFVKANVEGAMDKYWIRTSYYGRVDGDGLVAVDWIKYPLSSTLMFLSLVKDIAEIVADKGFIVCHVVRSVNWEADKFAKLGIG</sequence>
<evidence type="ECO:0000259" key="3">
    <source>
        <dbReference type="Pfam" id="PF13966"/>
    </source>
</evidence>
<dbReference type="EMBL" id="VEPZ02000082">
    <property type="protein sequence ID" value="KAE8733873.1"/>
    <property type="molecule type" value="Genomic_DNA"/>
</dbReference>
<dbReference type="SUPFAM" id="SSF56112">
    <property type="entry name" value="Protein kinase-like (PK-like)"/>
    <property type="match status" value="1"/>
</dbReference>
<accession>A0A6A3CWY2</accession>